<comment type="caution">
    <text evidence="1">The sequence shown here is derived from an EMBL/GenBank/DDBJ whole genome shotgun (WGS) entry which is preliminary data.</text>
</comment>
<dbReference type="Proteomes" id="UP000434172">
    <property type="component" value="Unassembled WGS sequence"/>
</dbReference>
<sequence length="154" mass="17742">MPEPKNLGSCGATPAEARNKGCVFDFIIGGWYRPECMDQEMYDRYIADWKTLNITLFSGPNETVPVGLDYGLEGDWEFIWGVGTFHYLHCSYVMEKNWKVLTHQLKRVPSNCVEDEHMWHCLGLNGKPDPEDITSPVRRKIFERAPIVDCLIFP</sequence>
<dbReference type="OrthoDB" id="3501153at2759"/>
<name>A0A8H3W145_9PEZI</name>
<protein>
    <submittedName>
        <fullName evidence="1">Uncharacterized protein</fullName>
    </submittedName>
</protein>
<dbReference type="PANTHER" id="PTHR35896">
    <property type="entry name" value="IG-LIKE DOMAIN-CONTAINING PROTEIN"/>
    <property type="match status" value="1"/>
</dbReference>
<evidence type="ECO:0000313" key="2">
    <source>
        <dbReference type="Proteomes" id="UP000434172"/>
    </source>
</evidence>
<accession>A0A8H3W145</accession>
<dbReference type="InterPro" id="IPR053008">
    <property type="entry name" value="Phomopsin_biosynth_assoc"/>
</dbReference>
<organism evidence="1 2">
    <name type="scientific">Colletotrichum asianum</name>
    <dbReference type="NCBI Taxonomy" id="702518"/>
    <lineage>
        <taxon>Eukaryota</taxon>
        <taxon>Fungi</taxon>
        <taxon>Dikarya</taxon>
        <taxon>Ascomycota</taxon>
        <taxon>Pezizomycotina</taxon>
        <taxon>Sordariomycetes</taxon>
        <taxon>Hypocreomycetidae</taxon>
        <taxon>Glomerellales</taxon>
        <taxon>Glomerellaceae</taxon>
        <taxon>Colletotrichum</taxon>
        <taxon>Colletotrichum gloeosporioides species complex</taxon>
    </lineage>
</organism>
<evidence type="ECO:0000313" key="1">
    <source>
        <dbReference type="EMBL" id="KAF0318030.1"/>
    </source>
</evidence>
<dbReference type="AlphaFoldDB" id="A0A8H3W145"/>
<reference evidence="1 2" key="1">
    <citation type="submission" date="2019-12" db="EMBL/GenBank/DDBJ databases">
        <title>A genome sequence resource for the geographically widespread anthracnose pathogen Colletotrichum asianum.</title>
        <authorList>
            <person name="Meng Y."/>
        </authorList>
    </citation>
    <scope>NUCLEOTIDE SEQUENCE [LARGE SCALE GENOMIC DNA]</scope>
    <source>
        <strain evidence="1 2">ICMP 18580</strain>
    </source>
</reference>
<gene>
    <name evidence="1" type="ORF">GQ607_014727</name>
</gene>
<dbReference type="PANTHER" id="PTHR35896:SF3">
    <property type="entry name" value="MAJOR FACILITATOR SUPERFAMILY TRANSPORTER"/>
    <property type="match status" value="1"/>
</dbReference>
<dbReference type="EMBL" id="WOWK01000117">
    <property type="protein sequence ID" value="KAF0318030.1"/>
    <property type="molecule type" value="Genomic_DNA"/>
</dbReference>
<proteinExistence type="predicted"/>
<keyword evidence="2" id="KW-1185">Reference proteome</keyword>